<reference evidence="1 2" key="1">
    <citation type="submission" date="2013-09" db="EMBL/GenBank/DDBJ databases">
        <title>Biodegradation of hydrocarbons in the deep terrestrial subsurface : characterization of a microbial consortium composed of two Desulfotomaculum species originating from a deep geological formation.</title>
        <authorList>
            <person name="Aullo T."/>
            <person name="Berlendis S."/>
            <person name="Lascourreges J.-F."/>
            <person name="Dessort D."/>
            <person name="Saint-Laurent S."/>
            <person name="Schraauwers B."/>
            <person name="Mas J."/>
            <person name="Magot M."/>
            <person name="Ranchou-Peyruse A."/>
        </authorList>
    </citation>
    <scope>NUCLEOTIDE SEQUENCE [LARGE SCALE GENOMIC DNA]</scope>
    <source>
        <strain evidence="1 2">Bs107</strain>
    </source>
</reference>
<dbReference type="OrthoDB" id="1787052at2"/>
<dbReference type="EMBL" id="AWQQ01000054">
    <property type="protein sequence ID" value="PHJ38252.1"/>
    <property type="molecule type" value="Genomic_DNA"/>
</dbReference>
<accession>A0A2C6MF07</accession>
<organism evidence="1 2">
    <name type="scientific">Desulforamulus profundi</name>
    <dbReference type="NCBI Taxonomy" id="1383067"/>
    <lineage>
        <taxon>Bacteria</taxon>
        <taxon>Bacillati</taxon>
        <taxon>Bacillota</taxon>
        <taxon>Clostridia</taxon>
        <taxon>Eubacteriales</taxon>
        <taxon>Peptococcaceae</taxon>
        <taxon>Desulforamulus</taxon>
    </lineage>
</organism>
<keyword evidence="2" id="KW-1185">Reference proteome</keyword>
<dbReference type="Proteomes" id="UP000222564">
    <property type="component" value="Unassembled WGS sequence"/>
</dbReference>
<gene>
    <name evidence="1" type="ORF">P378_10495</name>
</gene>
<evidence type="ECO:0000313" key="1">
    <source>
        <dbReference type="EMBL" id="PHJ38252.1"/>
    </source>
</evidence>
<name>A0A2C6MF07_9FIRM</name>
<proteinExistence type="predicted"/>
<protein>
    <submittedName>
        <fullName evidence="1">Uncharacterized protein</fullName>
    </submittedName>
</protein>
<dbReference type="RefSeq" id="WP_099083058.1">
    <property type="nucleotide sequence ID" value="NZ_AWQQ01000054.1"/>
</dbReference>
<comment type="caution">
    <text evidence="1">The sequence shown here is derived from an EMBL/GenBank/DDBJ whole genome shotgun (WGS) entry which is preliminary data.</text>
</comment>
<evidence type="ECO:0000313" key="2">
    <source>
        <dbReference type="Proteomes" id="UP000222564"/>
    </source>
</evidence>
<dbReference type="AlphaFoldDB" id="A0A2C6MF07"/>
<sequence length="91" mass="10712">MEIKRMDQQYIYWKHKSQWCVAKVQVSPSSDKVYLYIWQLDGTFVGMTAGKSPETVLQSQGYKLWLREGSPNLKNLLGEKIKNKQEQIELF</sequence>